<dbReference type="EMBL" id="CAKKTJ010000102">
    <property type="protein sequence ID" value="CAH0474287.1"/>
    <property type="molecule type" value="Genomic_DNA"/>
</dbReference>
<evidence type="ECO:0000313" key="2">
    <source>
        <dbReference type="Proteomes" id="UP001160483"/>
    </source>
</evidence>
<sequence length="98" mass="11206">MQYAQRARRTCPTTSRNESPVILLSIHADEASRPFRALMDSGLQHNFFRAKSLLVLPSRLRVPEDSGEIVVKCADVKPRTHWHPSLVLPYRFDAFKSS</sequence>
<protein>
    <submittedName>
        <fullName evidence="1">Uncharacterized protein</fullName>
    </submittedName>
</protein>
<accession>A0AAU9KUI6</accession>
<evidence type="ECO:0000313" key="1">
    <source>
        <dbReference type="EMBL" id="CAH0474287.1"/>
    </source>
</evidence>
<proteinExistence type="predicted"/>
<dbReference type="AlphaFoldDB" id="A0AAU9KUI6"/>
<gene>
    <name evidence="1" type="ORF">PBS003_LOCUS1146</name>
</gene>
<comment type="caution">
    <text evidence="1">The sequence shown here is derived from an EMBL/GenBank/DDBJ whole genome shotgun (WGS) entry which is preliminary data.</text>
</comment>
<reference evidence="1" key="1">
    <citation type="submission" date="2021-11" db="EMBL/GenBank/DDBJ databases">
        <authorList>
            <person name="Islam A."/>
            <person name="Islam S."/>
            <person name="Flora M.S."/>
            <person name="Rahman M."/>
            <person name="Ziaur R.M."/>
            <person name="Epstein J.H."/>
            <person name="Hassan M."/>
            <person name="Klassen M."/>
            <person name="Woodard K."/>
            <person name="Webb A."/>
            <person name="Webby R.J."/>
            <person name="El Zowalaty M.E."/>
        </authorList>
    </citation>
    <scope>NUCLEOTIDE SEQUENCE</scope>
    <source>
        <strain evidence="1">Pbs3</strain>
    </source>
</reference>
<name>A0AAU9KUI6_9STRA</name>
<dbReference type="Proteomes" id="UP001160483">
    <property type="component" value="Unassembled WGS sequence"/>
</dbReference>
<organism evidence="1 2">
    <name type="scientific">Peronospora belbahrii</name>
    <dbReference type="NCBI Taxonomy" id="622444"/>
    <lineage>
        <taxon>Eukaryota</taxon>
        <taxon>Sar</taxon>
        <taxon>Stramenopiles</taxon>
        <taxon>Oomycota</taxon>
        <taxon>Peronosporomycetes</taxon>
        <taxon>Peronosporales</taxon>
        <taxon>Peronosporaceae</taxon>
        <taxon>Peronospora</taxon>
    </lineage>
</organism>